<dbReference type="OrthoDB" id="3349449at2759"/>
<dbReference type="PhylomeDB" id="B3S3C1"/>
<accession>B3S3C1</accession>
<comment type="similarity">
    <text evidence="2 9">Belongs to the PI3/PI4-kinase family. Type II PI4K subfamily.</text>
</comment>
<dbReference type="Proteomes" id="UP000009022">
    <property type="component" value="Unassembled WGS sequence"/>
</dbReference>
<dbReference type="EC" id="2.7.1.67" evidence="9"/>
<evidence type="ECO:0000256" key="7">
    <source>
        <dbReference type="ARBA" id="ARBA00022840"/>
    </source>
</evidence>
<reference evidence="11 12" key="1">
    <citation type="journal article" date="2008" name="Nature">
        <title>The Trichoplax genome and the nature of placozoans.</title>
        <authorList>
            <person name="Srivastava M."/>
            <person name="Begovic E."/>
            <person name="Chapman J."/>
            <person name="Putnam N.H."/>
            <person name="Hellsten U."/>
            <person name="Kawashima T."/>
            <person name="Kuo A."/>
            <person name="Mitros T."/>
            <person name="Salamov A."/>
            <person name="Carpenter M.L."/>
            <person name="Signorovitch A.Y."/>
            <person name="Moreno M.A."/>
            <person name="Kamm K."/>
            <person name="Grimwood J."/>
            <person name="Schmutz J."/>
            <person name="Shapiro H."/>
            <person name="Grigoriev I.V."/>
            <person name="Buss L.W."/>
            <person name="Schierwater B."/>
            <person name="Dellaporta S.L."/>
            <person name="Rokhsar D.S."/>
        </authorList>
    </citation>
    <scope>NUCLEOTIDE SEQUENCE [LARGE SCALE GENOMIC DNA]</scope>
    <source>
        <strain evidence="11 12">Grell-BS-1999</strain>
    </source>
</reference>
<evidence type="ECO:0000256" key="4">
    <source>
        <dbReference type="ARBA" id="ARBA00022679"/>
    </source>
</evidence>
<dbReference type="FunCoup" id="B3S3C1">
    <property type="interactions" value="2195"/>
</dbReference>
<dbReference type="GO" id="GO:0005768">
    <property type="term" value="C:endosome"/>
    <property type="evidence" value="ECO:0000318"/>
    <property type="project" value="GO_Central"/>
</dbReference>
<keyword evidence="8 9" id="KW-0472">Membrane</keyword>
<dbReference type="HOGENOM" id="CLU_032516_1_0_1"/>
<dbReference type="AlphaFoldDB" id="B3S3C1"/>
<dbReference type="GO" id="GO:0005524">
    <property type="term" value="F:ATP binding"/>
    <property type="evidence" value="ECO:0007669"/>
    <property type="project" value="UniProtKB-UniRule"/>
</dbReference>
<evidence type="ECO:0000256" key="8">
    <source>
        <dbReference type="ARBA" id="ARBA00023136"/>
    </source>
</evidence>
<evidence type="ECO:0000256" key="5">
    <source>
        <dbReference type="ARBA" id="ARBA00022741"/>
    </source>
</evidence>
<sequence>MDSDVEDDNSFDDPEFESIIKDVERAIDQDIYPERISQGSSGSYFVRNTNRDIVGVFKPKNEEPYGPMNPKWIKWFHRSCCPCCFGRACLVPNQGYLSEVGASIVDAKLNLNVVPTTKVVKLASKTFNYSKLNKAWTRTVRFTSEKLPESLGKRVKHGLPRKAGSFQRFVHNYKDADFHLRRFEAEPLPEETAKEFQLLFEKLVVLDYIIRNTDRGNGNWLIKYDKFELEEHEGEEEADECIVVSVPHISIAAIDNGLAFPYKHPDSWRAYPFHWAWLPQAKLPFSEETKNLVLANLSDMNFVQELTDDLYAVFKQDKDFSKNTFDKQMAVMRGQILNLVQALREGKSPLRLVQMPVITVEKKRSLSGHKRTISDSFTQSFQDKVPFFSWC</sequence>
<protein>
    <recommendedName>
        <fullName evidence="9">Phosphatidylinositol 4-kinase type 2</fullName>
        <ecNumber evidence="9">2.7.1.67</ecNumber>
    </recommendedName>
</protein>
<comment type="catalytic activity">
    <reaction evidence="9">
        <text>a 1,2-diacyl-sn-glycero-3-phospho-(1D-myo-inositol) + ATP = a 1,2-diacyl-sn-glycero-3-phospho-(1D-myo-inositol 4-phosphate) + ADP + H(+)</text>
        <dbReference type="Rhea" id="RHEA:19877"/>
        <dbReference type="ChEBI" id="CHEBI:15378"/>
        <dbReference type="ChEBI" id="CHEBI:30616"/>
        <dbReference type="ChEBI" id="CHEBI:57880"/>
        <dbReference type="ChEBI" id="CHEBI:58178"/>
        <dbReference type="ChEBI" id="CHEBI:456216"/>
        <dbReference type="EC" id="2.7.1.67"/>
    </reaction>
</comment>
<dbReference type="PANTHER" id="PTHR12865:SF1">
    <property type="entry name" value="PHOSPHATIDYLINOSITOL 4-KINASE TYPE 2"/>
    <property type="match status" value="1"/>
</dbReference>
<gene>
    <name evidence="11" type="ORF">TRIADDRAFT_50611</name>
</gene>
<keyword evidence="5 9" id="KW-0547">Nucleotide-binding</keyword>
<dbReference type="RefSeq" id="XP_002114632.1">
    <property type="nucleotide sequence ID" value="XM_002114596.1"/>
</dbReference>
<dbReference type="eggNOG" id="KOG2381">
    <property type="taxonomic scope" value="Eukaryota"/>
</dbReference>
<dbReference type="PROSITE" id="PS50290">
    <property type="entry name" value="PI3_4_KINASE_3"/>
    <property type="match status" value="1"/>
</dbReference>
<dbReference type="EMBL" id="DS985248">
    <property type="protein sequence ID" value="EDV22766.1"/>
    <property type="molecule type" value="Genomic_DNA"/>
</dbReference>
<proteinExistence type="inferred from homology"/>
<keyword evidence="12" id="KW-1185">Reference proteome</keyword>
<keyword evidence="7 9" id="KW-0067">ATP-binding</keyword>
<dbReference type="CTD" id="6756020"/>
<evidence type="ECO:0000256" key="1">
    <source>
        <dbReference type="ARBA" id="ARBA00004236"/>
    </source>
</evidence>
<evidence type="ECO:0000256" key="9">
    <source>
        <dbReference type="RuleBase" id="RU367084"/>
    </source>
</evidence>
<dbReference type="InParanoid" id="B3S3C1"/>
<dbReference type="InterPro" id="IPR039756">
    <property type="entry name" value="Lsb6/PI4K2"/>
</dbReference>
<dbReference type="Pfam" id="PF00454">
    <property type="entry name" value="PI3_PI4_kinase"/>
    <property type="match status" value="1"/>
</dbReference>
<organism evidence="11 12">
    <name type="scientific">Trichoplax adhaerens</name>
    <name type="common">Trichoplax reptans</name>
    <dbReference type="NCBI Taxonomy" id="10228"/>
    <lineage>
        <taxon>Eukaryota</taxon>
        <taxon>Metazoa</taxon>
        <taxon>Placozoa</taxon>
        <taxon>Uniplacotomia</taxon>
        <taxon>Trichoplacea</taxon>
        <taxon>Trichoplacidae</taxon>
        <taxon>Trichoplax</taxon>
    </lineage>
</organism>
<dbReference type="STRING" id="10228.B3S3C1"/>
<keyword evidence="6 9" id="KW-0418">Kinase</keyword>
<evidence type="ECO:0000259" key="10">
    <source>
        <dbReference type="PROSITE" id="PS50290"/>
    </source>
</evidence>
<dbReference type="GO" id="GO:0005802">
    <property type="term" value="C:trans-Golgi network"/>
    <property type="evidence" value="ECO:0000318"/>
    <property type="project" value="GO_Central"/>
</dbReference>
<evidence type="ECO:0000256" key="3">
    <source>
        <dbReference type="ARBA" id="ARBA00022475"/>
    </source>
</evidence>
<dbReference type="GeneID" id="6756020"/>
<dbReference type="InterPro" id="IPR000403">
    <property type="entry name" value="PI3/4_kinase_cat_dom"/>
</dbReference>
<dbReference type="GO" id="GO:0004430">
    <property type="term" value="F:1-phosphatidylinositol 4-kinase activity"/>
    <property type="evidence" value="ECO:0000318"/>
    <property type="project" value="GO_Central"/>
</dbReference>
<keyword evidence="4 9" id="KW-0808">Transferase</keyword>
<evidence type="ECO:0000256" key="2">
    <source>
        <dbReference type="ARBA" id="ARBA00008941"/>
    </source>
</evidence>
<keyword evidence="3" id="KW-1003">Cell membrane</keyword>
<evidence type="ECO:0000313" key="12">
    <source>
        <dbReference type="Proteomes" id="UP000009022"/>
    </source>
</evidence>
<feature type="domain" description="PI3K/PI4K catalytic" evidence="10">
    <location>
        <begin position="30"/>
        <end position="362"/>
    </location>
</feature>
<dbReference type="GO" id="GO:0005886">
    <property type="term" value="C:plasma membrane"/>
    <property type="evidence" value="ECO:0000318"/>
    <property type="project" value="GO_Central"/>
</dbReference>
<dbReference type="KEGG" id="tad:TRIADDRAFT_50611"/>
<name>B3S3C1_TRIAD</name>
<dbReference type="GO" id="GO:0007032">
    <property type="term" value="P:endosome organization"/>
    <property type="evidence" value="ECO:0000318"/>
    <property type="project" value="GO_Central"/>
</dbReference>
<dbReference type="OMA" id="IKCDCPL"/>
<dbReference type="PANTHER" id="PTHR12865">
    <property type="entry name" value="PHOSPHATIDYLINOSITOL 4-KINASE TYPE-II"/>
    <property type="match status" value="1"/>
</dbReference>
<evidence type="ECO:0000313" key="11">
    <source>
        <dbReference type="EMBL" id="EDV22766.1"/>
    </source>
</evidence>
<dbReference type="GO" id="GO:0046854">
    <property type="term" value="P:phosphatidylinositol phosphate biosynthetic process"/>
    <property type="evidence" value="ECO:0000318"/>
    <property type="project" value="GO_Central"/>
</dbReference>
<comment type="subcellular location">
    <subcellularLocation>
        <location evidence="1">Cell membrane</location>
    </subcellularLocation>
    <subcellularLocation>
        <location evidence="9">Membrane</location>
        <topology evidence="9">Peripheral membrane protein</topology>
    </subcellularLocation>
</comment>
<evidence type="ECO:0000256" key="6">
    <source>
        <dbReference type="ARBA" id="ARBA00022777"/>
    </source>
</evidence>
<dbReference type="GO" id="GO:0007030">
    <property type="term" value="P:Golgi organization"/>
    <property type="evidence" value="ECO:0000318"/>
    <property type="project" value="GO_Central"/>
</dbReference>